<name>A0A0A2V1Q7_PARBA</name>
<dbReference type="Proteomes" id="UP000002059">
    <property type="component" value="Partially assembled WGS sequence"/>
</dbReference>
<dbReference type="VEuPathDB" id="FungiDB:PAAG_11790"/>
<dbReference type="EMBL" id="KN294001">
    <property type="protein sequence ID" value="KGQ01443.1"/>
    <property type="molecule type" value="Genomic_DNA"/>
</dbReference>
<evidence type="ECO:0000313" key="2">
    <source>
        <dbReference type="Proteomes" id="UP000002059"/>
    </source>
</evidence>
<dbReference type="AlphaFoldDB" id="A0A0A2V1Q7"/>
<dbReference type="KEGG" id="pbl:PAAG_11790"/>
<organism evidence="1 2">
    <name type="scientific">Paracoccidioides lutzii (strain ATCC MYA-826 / Pb01)</name>
    <name type="common">Paracoccidioides brasiliensis</name>
    <dbReference type="NCBI Taxonomy" id="502779"/>
    <lineage>
        <taxon>Eukaryota</taxon>
        <taxon>Fungi</taxon>
        <taxon>Dikarya</taxon>
        <taxon>Ascomycota</taxon>
        <taxon>Pezizomycotina</taxon>
        <taxon>Eurotiomycetes</taxon>
        <taxon>Eurotiomycetidae</taxon>
        <taxon>Onygenales</taxon>
        <taxon>Ajellomycetaceae</taxon>
        <taxon>Paracoccidioides</taxon>
    </lineage>
</organism>
<proteinExistence type="predicted"/>
<dbReference type="GeneID" id="26970669"/>
<gene>
    <name evidence="1" type="ORF">PAAG_11790</name>
</gene>
<dbReference type="HOGENOM" id="CLU_1960236_0_0_1"/>
<dbReference type="RefSeq" id="XP_015702965.1">
    <property type="nucleotide sequence ID" value="XM_015847373.1"/>
</dbReference>
<reference evidence="1 2" key="1">
    <citation type="journal article" date="2011" name="PLoS Genet.">
        <title>Comparative genomic analysis of human fungal pathogens causing paracoccidioidomycosis.</title>
        <authorList>
            <person name="Desjardins C.A."/>
            <person name="Champion M.D."/>
            <person name="Holder J.W."/>
            <person name="Muszewska A."/>
            <person name="Goldberg J."/>
            <person name="Bailao A.M."/>
            <person name="Brigido M.M."/>
            <person name="Ferreira M.E."/>
            <person name="Garcia A.M."/>
            <person name="Grynberg M."/>
            <person name="Gujja S."/>
            <person name="Heiman D.I."/>
            <person name="Henn M.R."/>
            <person name="Kodira C.D."/>
            <person name="Leon-Narvaez H."/>
            <person name="Longo L.V."/>
            <person name="Ma L.J."/>
            <person name="Malavazi I."/>
            <person name="Matsuo A.L."/>
            <person name="Morais F.V."/>
            <person name="Pereira M."/>
            <person name="Rodriguez-Brito S."/>
            <person name="Sakthikumar S."/>
            <person name="Salem-Izacc S.M."/>
            <person name="Sykes S.M."/>
            <person name="Teixeira M.M."/>
            <person name="Vallejo M.C."/>
            <person name="Walter M.E."/>
            <person name="Yandava C."/>
            <person name="Young S."/>
            <person name="Zeng Q."/>
            <person name="Zucker J."/>
            <person name="Felipe M.S."/>
            <person name="Goldman G.H."/>
            <person name="Haas B.J."/>
            <person name="McEwen J.G."/>
            <person name="Nino-Vega G."/>
            <person name="Puccia R."/>
            <person name="San-Blas G."/>
            <person name="Soares C.M."/>
            <person name="Birren B.W."/>
            <person name="Cuomo C.A."/>
        </authorList>
    </citation>
    <scope>NUCLEOTIDE SEQUENCE [LARGE SCALE GENOMIC DNA]</scope>
    <source>
        <strain evidence="2">ATCC MYA-826 / Pb01</strain>
    </source>
</reference>
<evidence type="ECO:0000313" key="1">
    <source>
        <dbReference type="EMBL" id="KGQ01443.1"/>
    </source>
</evidence>
<accession>A0A0A2V1Q7</accession>
<keyword evidence="2" id="KW-1185">Reference proteome</keyword>
<protein>
    <submittedName>
        <fullName evidence="1">Uncharacterized protein</fullName>
    </submittedName>
</protein>
<sequence>MPPVTSSQKSRAECPPSEGWHGFLSVLEDPESLANLQGGLVLLRSDAKGTVSTGSNSFEQKLVQGFGLRLEGFCDRCIAAWACCIHKGYIYYLGQLICRFHTTNGYDEGTRSNLWGSSQWLPNGNVRM</sequence>